<comment type="caution">
    <text evidence="9">The sequence shown here is derived from an EMBL/GenBank/DDBJ whole genome shotgun (WGS) entry which is preliminary data.</text>
</comment>
<feature type="region of interest" description="Disordered" evidence="6">
    <location>
        <begin position="488"/>
        <end position="528"/>
    </location>
</feature>
<feature type="compositionally biased region" description="Acidic residues" evidence="6">
    <location>
        <begin position="631"/>
        <end position="643"/>
    </location>
</feature>
<feature type="region of interest" description="Disordered" evidence="6">
    <location>
        <begin position="313"/>
        <end position="343"/>
    </location>
</feature>
<organism evidence="9 10">
    <name type="scientific">Absidia repens</name>
    <dbReference type="NCBI Taxonomy" id="90262"/>
    <lineage>
        <taxon>Eukaryota</taxon>
        <taxon>Fungi</taxon>
        <taxon>Fungi incertae sedis</taxon>
        <taxon>Mucoromycota</taxon>
        <taxon>Mucoromycotina</taxon>
        <taxon>Mucoromycetes</taxon>
        <taxon>Mucorales</taxon>
        <taxon>Cunninghamellaceae</taxon>
        <taxon>Absidia</taxon>
    </lineage>
</organism>
<protein>
    <recommendedName>
        <fullName evidence="8">SPX domain-containing protein</fullName>
    </recommendedName>
</protein>
<keyword evidence="3 7" id="KW-0812">Transmembrane</keyword>
<dbReference type="GO" id="GO:0005774">
    <property type="term" value="C:vacuolar membrane"/>
    <property type="evidence" value="ECO:0007669"/>
    <property type="project" value="UniProtKB-SubCell"/>
</dbReference>
<gene>
    <name evidence="9" type="ORF">BCR42DRAFT_217143</name>
</gene>
<feature type="region of interest" description="Disordered" evidence="6">
    <location>
        <begin position="166"/>
        <end position="203"/>
    </location>
</feature>
<evidence type="ECO:0000256" key="5">
    <source>
        <dbReference type="ARBA" id="ARBA00023136"/>
    </source>
</evidence>
<sequence>MKFGEYLLRQQFTPWETEYLQYDRIKKVIRETNNGKLVDQWLQTEFIKIKNFISRQIRTIQYQLQLIEQQNNQPTSLSGQLGDDLIYLLYDLHDLVRYLDLSLTGFKKLSKSLAKRQQTCSTHDNGCQHSEANHDFIIKTLDQYHAPLNQLLVRIAHIKKNRSLKTLKEGKTKSLPSNPLGPSPLPHDLGSPLPPLPRYDNDDDNGDQVITSHHWVHPDHVFELKTLLLIYGTLARSHLQSTVYLDNPQWSVYNTLLNEHIQSSDYIECTWPGSYHSPNGSIQVNHVVHQDNDITTTKRCTLPWTSLNSCLRDLQRVSPPPPAKDRTGIRLSTANTTNTSTGNGDLASATALIVEPKSKDEANEHILETAITTNTGTGHGALATSSALIVEPRSKSDGAPDEQVLDQTLRERIQHQQWQPMATCTSERTSFTPTLDDASIEIHIDTNIIMKEADRSFGQRQSDTDGTNYRHTGLSMMTVIQHFKKAGDTTRRKMEQRHPHSLGRTTITTTPMDRLKQLPNRPPGPKQQEWPEWLKRLTDSCDWIHALPRFSMYVHLVSRLYGDHVPLLPWWLGYFDRWWLADSALGKNVSCVYGLSRSSGLQPLLHVVTVGVSKDHMTVDLSNDVVYHDDGNDDDDDDDMDDDGSGKEKDIKMLLPKSTTPIHVPATQTTQTTTMPSISMPAMTTSARAAISNMMKKTTKQMGKPSWTKTKTKTTMTMTKMKVEPKVFFANERTFLSWLQFCALLLTVSLNMINFGGQDDSISRICGGMFIVVTILMALYALAKYEFRAWNLLTRSTRYRFDDVYGPAILCLLLVVAMLINFGLRLNSPPAPERQSSSG</sequence>
<dbReference type="InterPro" id="IPR003807">
    <property type="entry name" value="DUF202"/>
</dbReference>
<dbReference type="PANTHER" id="PTHR46140">
    <property type="entry name" value="VACUOLAR TRANSPORTER CHAPERONE 1-RELATED"/>
    <property type="match status" value="1"/>
</dbReference>
<name>A0A1X2IMX4_9FUNG</name>
<evidence type="ECO:0000256" key="1">
    <source>
        <dbReference type="ARBA" id="ARBA00004128"/>
    </source>
</evidence>
<feature type="transmembrane region" description="Helical" evidence="7">
    <location>
        <begin position="765"/>
        <end position="785"/>
    </location>
</feature>
<dbReference type="Pfam" id="PF02656">
    <property type="entry name" value="DUF202"/>
    <property type="match status" value="1"/>
</dbReference>
<evidence type="ECO:0000259" key="8">
    <source>
        <dbReference type="PROSITE" id="PS51382"/>
    </source>
</evidence>
<keyword evidence="5 7" id="KW-0472">Membrane</keyword>
<reference evidence="9 10" key="1">
    <citation type="submission" date="2016-07" db="EMBL/GenBank/DDBJ databases">
        <title>Pervasive Adenine N6-methylation of Active Genes in Fungi.</title>
        <authorList>
            <consortium name="DOE Joint Genome Institute"/>
            <person name="Mondo S.J."/>
            <person name="Dannebaum R.O."/>
            <person name="Kuo R.C."/>
            <person name="Labutti K."/>
            <person name="Haridas S."/>
            <person name="Kuo A."/>
            <person name="Salamov A."/>
            <person name="Ahrendt S.R."/>
            <person name="Lipzen A."/>
            <person name="Sullivan W."/>
            <person name="Andreopoulos W.B."/>
            <person name="Clum A."/>
            <person name="Lindquist E."/>
            <person name="Daum C."/>
            <person name="Ramamoorthy G.K."/>
            <person name="Gryganskyi A."/>
            <person name="Culley D."/>
            <person name="Magnuson J.K."/>
            <person name="James T.Y."/>
            <person name="O'Malley M.A."/>
            <person name="Stajich J.E."/>
            <person name="Spatafora J.W."/>
            <person name="Visel A."/>
            <person name="Grigoriev I.V."/>
        </authorList>
    </citation>
    <scope>NUCLEOTIDE SEQUENCE [LARGE SCALE GENOMIC DNA]</scope>
    <source>
        <strain evidence="9 10">NRRL 1336</strain>
    </source>
</reference>
<dbReference type="STRING" id="90262.A0A1X2IMX4"/>
<evidence type="ECO:0000313" key="9">
    <source>
        <dbReference type="EMBL" id="ORZ19359.1"/>
    </source>
</evidence>
<feature type="compositionally biased region" description="Basic and acidic residues" evidence="6">
    <location>
        <begin position="488"/>
        <end position="498"/>
    </location>
</feature>
<dbReference type="AlphaFoldDB" id="A0A1X2IMX4"/>
<dbReference type="Pfam" id="PF09359">
    <property type="entry name" value="VTC"/>
    <property type="match status" value="1"/>
</dbReference>
<evidence type="ECO:0000256" key="2">
    <source>
        <dbReference type="ARBA" id="ARBA00022554"/>
    </source>
</evidence>
<dbReference type="EMBL" id="MCGE01000007">
    <property type="protein sequence ID" value="ORZ19359.1"/>
    <property type="molecule type" value="Genomic_DNA"/>
</dbReference>
<feature type="transmembrane region" description="Helical" evidence="7">
    <location>
        <begin position="805"/>
        <end position="824"/>
    </location>
</feature>
<feature type="region of interest" description="Disordered" evidence="6">
    <location>
        <begin position="625"/>
        <end position="650"/>
    </location>
</feature>
<dbReference type="InterPro" id="IPR004331">
    <property type="entry name" value="SPX_dom"/>
</dbReference>
<evidence type="ECO:0000256" key="6">
    <source>
        <dbReference type="SAM" id="MobiDB-lite"/>
    </source>
</evidence>
<dbReference type="Gene3D" id="3.20.100.30">
    <property type="entry name" value="VTC, catalytic tunnel domain"/>
    <property type="match status" value="1"/>
</dbReference>
<dbReference type="InterPro" id="IPR051572">
    <property type="entry name" value="VTC_Complex_Subunit"/>
</dbReference>
<dbReference type="PANTHER" id="PTHR46140:SF1">
    <property type="entry name" value="VACUOLAR TRANSPORTER CHAPERONE COMPLEX SUBUNIT 4-RELATED"/>
    <property type="match status" value="1"/>
</dbReference>
<dbReference type="OrthoDB" id="2284953at2759"/>
<evidence type="ECO:0000256" key="7">
    <source>
        <dbReference type="SAM" id="Phobius"/>
    </source>
</evidence>
<keyword evidence="10" id="KW-1185">Reference proteome</keyword>
<feature type="compositionally biased region" description="Low complexity" evidence="6">
    <location>
        <begin position="332"/>
        <end position="343"/>
    </location>
</feature>
<proteinExistence type="predicted"/>
<accession>A0A1X2IMX4</accession>
<keyword evidence="4 7" id="KW-1133">Transmembrane helix</keyword>
<dbReference type="GO" id="GO:0006799">
    <property type="term" value="P:polyphosphate biosynthetic process"/>
    <property type="evidence" value="ECO:0007669"/>
    <property type="project" value="UniProtKB-ARBA"/>
</dbReference>
<feature type="domain" description="SPX" evidence="8">
    <location>
        <begin position="1"/>
        <end position="127"/>
    </location>
</feature>
<keyword evidence="2" id="KW-0926">Vacuole</keyword>
<dbReference type="InterPro" id="IPR018966">
    <property type="entry name" value="VTC_domain"/>
</dbReference>
<evidence type="ECO:0000313" key="10">
    <source>
        <dbReference type="Proteomes" id="UP000193560"/>
    </source>
</evidence>
<dbReference type="InterPro" id="IPR042267">
    <property type="entry name" value="VTC_sf"/>
</dbReference>
<dbReference type="PROSITE" id="PS51382">
    <property type="entry name" value="SPX"/>
    <property type="match status" value="1"/>
</dbReference>
<evidence type="ECO:0000256" key="4">
    <source>
        <dbReference type="ARBA" id="ARBA00022989"/>
    </source>
</evidence>
<dbReference type="Proteomes" id="UP000193560">
    <property type="component" value="Unassembled WGS sequence"/>
</dbReference>
<comment type="subcellular location">
    <subcellularLocation>
        <location evidence="1">Vacuole membrane</location>
        <topology evidence="1">Multi-pass membrane protein</topology>
    </subcellularLocation>
</comment>
<evidence type="ECO:0000256" key="3">
    <source>
        <dbReference type="ARBA" id="ARBA00022692"/>
    </source>
</evidence>